<dbReference type="PANTHER" id="PTHR43581:SF2">
    <property type="entry name" value="EXCINUCLEASE ATPASE SUBUNIT"/>
    <property type="match status" value="1"/>
</dbReference>
<sequence>MNYTKFSISDFRCFSQEQSLWFGIPVADKIGSGITYIVGSNSSGKTTLIEGLWINEQVKIRSSEKRTHSGPRFCLYDIDENLNREVSLLREDSYTLKEDPKVPPNELFEIISSRRHWQSTTAGEQLSSAVLDTTRELNPRNQQNNIATANILKDIEKDSEKYEQFTALVKRVIPEFTKWAVAYEENEYIEYTSSEGIKHKTDFLGDGVISIIRILAHLFEPRTSGIIIDEPELSLHPLAQKKLIKLIAEYAQNRQIIISTHSPYFVSWEYIQNGAVLNRVAKINDTSSKIYTIKDFNKYKKLTNGSNWQQPYLMDIVSREIFFQDNILFVEGQEDVGLLENELKDKDINFFGYGVRGIQNFEFAFQLAKDLGIKKACVLIDSPSDPAVGEENKVKEVLEKKFKSYKVVQWERTDIRDKPAQTKPAKEKLGYFTAKGIKKKDEELGDFYNKIEQIIDFFKN</sequence>
<keyword evidence="3" id="KW-1185">Reference proteome</keyword>
<dbReference type="RefSeq" id="WP_058453420.1">
    <property type="nucleotide sequence ID" value="NZ_CAAAIB010000019.1"/>
</dbReference>
<feature type="domain" description="ATPase AAA-type core" evidence="1">
    <location>
        <begin position="34"/>
        <end position="267"/>
    </location>
</feature>
<dbReference type="Gene3D" id="3.40.50.300">
    <property type="entry name" value="P-loop containing nucleotide triphosphate hydrolases"/>
    <property type="match status" value="1"/>
</dbReference>
<protein>
    <recommendedName>
        <fullName evidence="1">ATPase AAA-type core domain-containing protein</fullName>
    </recommendedName>
</protein>
<dbReference type="GO" id="GO:0016887">
    <property type="term" value="F:ATP hydrolysis activity"/>
    <property type="evidence" value="ECO:0007669"/>
    <property type="project" value="InterPro"/>
</dbReference>
<dbReference type="PATRIC" id="fig|466.6.peg.2929"/>
<accession>A0A0W0VWM4</accession>
<dbReference type="AlphaFoldDB" id="A0A0W0VWM4"/>
<dbReference type="InterPro" id="IPR051396">
    <property type="entry name" value="Bact_Antivir_Def_Nuclease"/>
</dbReference>
<proteinExistence type="predicted"/>
<evidence type="ECO:0000313" key="3">
    <source>
        <dbReference type="Proteomes" id="UP000054908"/>
    </source>
</evidence>
<dbReference type="Pfam" id="PF13304">
    <property type="entry name" value="AAA_21"/>
    <property type="match status" value="1"/>
</dbReference>
<reference evidence="2 3" key="1">
    <citation type="submission" date="2015-11" db="EMBL/GenBank/DDBJ databases">
        <title>Genomic analysis of 38 Legionella species identifies large and diverse effector repertoires.</title>
        <authorList>
            <person name="Burstein D."/>
            <person name="Amaro F."/>
            <person name="Zusman T."/>
            <person name="Lifshitz Z."/>
            <person name="Cohen O."/>
            <person name="Gilbert J.A."/>
            <person name="Pupko T."/>
            <person name="Shuman H.A."/>
            <person name="Segal G."/>
        </authorList>
    </citation>
    <scope>NUCLEOTIDE SEQUENCE [LARGE SCALE GENOMIC DNA]</scope>
    <source>
        <strain evidence="2 3">PX-1-G2-E2</strain>
    </source>
</reference>
<dbReference type="PANTHER" id="PTHR43581">
    <property type="entry name" value="ATP/GTP PHOSPHATASE"/>
    <property type="match status" value="1"/>
</dbReference>
<dbReference type="SUPFAM" id="SSF52540">
    <property type="entry name" value="P-loop containing nucleoside triphosphate hydrolases"/>
    <property type="match status" value="1"/>
</dbReference>
<dbReference type="OrthoDB" id="9815944at2"/>
<name>A0A0W0VWM4_9GAMM</name>
<evidence type="ECO:0000313" key="2">
    <source>
        <dbReference type="EMBL" id="KTD24656.1"/>
    </source>
</evidence>
<dbReference type="InterPro" id="IPR003959">
    <property type="entry name" value="ATPase_AAA_core"/>
</dbReference>
<dbReference type="GO" id="GO:0005524">
    <property type="term" value="F:ATP binding"/>
    <property type="evidence" value="ECO:0007669"/>
    <property type="project" value="InterPro"/>
</dbReference>
<evidence type="ECO:0000259" key="1">
    <source>
        <dbReference type="Pfam" id="PF13304"/>
    </source>
</evidence>
<dbReference type="InterPro" id="IPR027417">
    <property type="entry name" value="P-loop_NTPase"/>
</dbReference>
<comment type="caution">
    <text evidence="2">The sequence shown here is derived from an EMBL/GenBank/DDBJ whole genome shotgun (WGS) entry which is preliminary data.</text>
</comment>
<organism evidence="2 3">
    <name type="scientific">Legionella maceachernii</name>
    <dbReference type="NCBI Taxonomy" id="466"/>
    <lineage>
        <taxon>Bacteria</taxon>
        <taxon>Pseudomonadati</taxon>
        <taxon>Pseudomonadota</taxon>
        <taxon>Gammaproteobacteria</taxon>
        <taxon>Legionellales</taxon>
        <taxon>Legionellaceae</taxon>
        <taxon>Legionella</taxon>
    </lineage>
</organism>
<dbReference type="Proteomes" id="UP000054908">
    <property type="component" value="Unassembled WGS sequence"/>
</dbReference>
<gene>
    <name evidence="2" type="ORF">Lmac_2743</name>
</gene>
<dbReference type="CDD" id="cd00267">
    <property type="entry name" value="ABC_ATPase"/>
    <property type="match status" value="1"/>
</dbReference>
<dbReference type="EMBL" id="LNYL01000050">
    <property type="protein sequence ID" value="KTD24656.1"/>
    <property type="molecule type" value="Genomic_DNA"/>
</dbReference>